<accession>A0A6J1RUR0</accession>
<dbReference type="GeneID" id="113202624"/>
<keyword evidence="1" id="KW-0175">Coiled coil</keyword>
<reference evidence="3" key="1">
    <citation type="submission" date="2025-08" db="UniProtKB">
        <authorList>
            <consortium name="RefSeq"/>
        </authorList>
    </citation>
    <scope>IDENTIFICATION</scope>
    <source>
        <tissue evidence="3">Whole organism</tissue>
    </source>
</reference>
<dbReference type="KEGG" id="foc:113202624"/>
<evidence type="ECO:0000313" key="2">
    <source>
        <dbReference type="Proteomes" id="UP000504606"/>
    </source>
</evidence>
<proteinExistence type="predicted"/>
<gene>
    <name evidence="3" type="primary">LOC113202624</name>
</gene>
<sequence length="312" mass="33017">MVARPVTLCYHLAIKTRALLVLHSVVLAAMKLLIVFALVLCALQAVQALAIPIDNVLDLGDKEADWAPDEGVEGVDLLALQRKRGELARQFFDLQGVLRAIQNILTAINEQIQKATNDFLNGINKAAQDAQNSASQAVQEWNNRLQEVIDGADAFDSSLKACQAQYRTLEEVAQSLNEDVNQCVQNATASARASLQQLDALGPRAQALFDAAGAAAQECQQQPLLAQPWCLGTKIPALAGQAAGLAAEATRLGAQVTGDLVFKVPLTNAGCVAAAVDARNRESAQVIADVSQCVQDSLAQRGSAAASSVNNK</sequence>
<dbReference type="Proteomes" id="UP000504606">
    <property type="component" value="Unplaced"/>
</dbReference>
<feature type="coiled-coil region" evidence="1">
    <location>
        <begin position="159"/>
        <end position="186"/>
    </location>
</feature>
<dbReference type="OrthoDB" id="10635278at2759"/>
<protein>
    <submittedName>
        <fullName evidence="3">Uncharacterized protein LOC113202624</fullName>
    </submittedName>
</protein>
<evidence type="ECO:0000313" key="3">
    <source>
        <dbReference type="RefSeq" id="XP_026272724.2"/>
    </source>
</evidence>
<keyword evidence="2" id="KW-1185">Reference proteome</keyword>
<evidence type="ECO:0000256" key="1">
    <source>
        <dbReference type="SAM" id="Coils"/>
    </source>
</evidence>
<dbReference type="AlphaFoldDB" id="A0A6J1RUR0"/>
<name>A0A6J1RUR0_FRAOC</name>
<dbReference type="RefSeq" id="XP_026272724.2">
    <property type="nucleotide sequence ID" value="XM_026416939.2"/>
</dbReference>
<organism evidence="2 3">
    <name type="scientific">Frankliniella occidentalis</name>
    <name type="common">Western flower thrips</name>
    <name type="synonym">Euthrips occidentalis</name>
    <dbReference type="NCBI Taxonomy" id="133901"/>
    <lineage>
        <taxon>Eukaryota</taxon>
        <taxon>Metazoa</taxon>
        <taxon>Ecdysozoa</taxon>
        <taxon>Arthropoda</taxon>
        <taxon>Hexapoda</taxon>
        <taxon>Insecta</taxon>
        <taxon>Pterygota</taxon>
        <taxon>Neoptera</taxon>
        <taxon>Paraneoptera</taxon>
        <taxon>Thysanoptera</taxon>
        <taxon>Terebrantia</taxon>
        <taxon>Thripoidea</taxon>
        <taxon>Thripidae</taxon>
        <taxon>Frankliniella</taxon>
    </lineage>
</organism>